<dbReference type="InterPro" id="IPR000253">
    <property type="entry name" value="FHA_dom"/>
</dbReference>
<feature type="region of interest" description="Disordered" evidence="2">
    <location>
        <begin position="158"/>
        <end position="194"/>
    </location>
</feature>
<organism evidence="4 5">
    <name type="scientific">Microbacterium panaciterrae</name>
    <dbReference type="NCBI Taxonomy" id="985759"/>
    <lineage>
        <taxon>Bacteria</taxon>
        <taxon>Bacillati</taxon>
        <taxon>Actinomycetota</taxon>
        <taxon>Actinomycetes</taxon>
        <taxon>Micrococcales</taxon>
        <taxon>Microbacteriaceae</taxon>
        <taxon>Microbacterium</taxon>
    </lineage>
</organism>
<sequence>MNTAYRAGSWYLLIGPRAVVALPPDAEFDLVAQLWARVGSDEVAFSDVVDALTAAGRGSFSAIPPFAAIVREGADARIAVRGQVTARVVGAGAEHEITGAEVTTWSERFVPSVAGAEIVVEDARDDTALPIVAGIVRAARVGFGSVLDPVLDPAPVPEPAVPELSVPEPEPSVPEPVEGPAPAPDPAPIAPAVEVPAPDADVPLMAVPAPPFDDDVDDTVLSPSSPNAVPVETILPPADTIGPPLGGHTLDLRPVGGAEQEANEVYDEAEDGDHDGATISLAQARALRGSAPSAPDPIPAAAVPATPAADSSTGPRIRMSTGQVVALDRTVVIGRRPRATRSSGATLPHLIAVDSPEQDISRSHLEIRPESDAVVVLDLHTTNGSTLLRQGADPVRLHPGEQTIVVTGDVIDLGDGVTVAFEDLP</sequence>
<reference evidence="5" key="1">
    <citation type="journal article" date="2019" name="Int. J. Syst. Evol. Microbiol.">
        <title>The Global Catalogue of Microorganisms (GCM) 10K type strain sequencing project: providing services to taxonomists for standard genome sequencing and annotation.</title>
        <authorList>
            <consortium name="The Broad Institute Genomics Platform"/>
            <consortium name="The Broad Institute Genome Sequencing Center for Infectious Disease"/>
            <person name="Wu L."/>
            <person name="Ma J."/>
        </authorList>
    </citation>
    <scope>NUCLEOTIDE SEQUENCE [LARGE SCALE GENOMIC DNA]</scope>
    <source>
        <strain evidence="5">JCM 17839</strain>
    </source>
</reference>
<gene>
    <name evidence="4" type="ORF">GCM10023171_08340</name>
</gene>
<keyword evidence="5" id="KW-1185">Reference proteome</keyword>
<dbReference type="CDD" id="cd00060">
    <property type="entry name" value="FHA"/>
    <property type="match status" value="1"/>
</dbReference>
<name>A0ABP8P5C8_9MICO</name>
<proteinExistence type="predicted"/>
<dbReference type="Proteomes" id="UP001500731">
    <property type="component" value="Unassembled WGS sequence"/>
</dbReference>
<feature type="compositionally biased region" description="Pro residues" evidence="2">
    <location>
        <begin position="168"/>
        <end position="189"/>
    </location>
</feature>
<dbReference type="RefSeq" id="WP_345184652.1">
    <property type="nucleotide sequence ID" value="NZ_BAABGP010000005.1"/>
</dbReference>
<accession>A0ABP8P5C8</accession>
<evidence type="ECO:0000256" key="1">
    <source>
        <dbReference type="ARBA" id="ARBA00022553"/>
    </source>
</evidence>
<keyword evidence="1" id="KW-0597">Phosphoprotein</keyword>
<dbReference type="PROSITE" id="PS50006">
    <property type="entry name" value="FHA_DOMAIN"/>
    <property type="match status" value="1"/>
</dbReference>
<protein>
    <recommendedName>
        <fullName evidence="3">FHA domain-containing protein</fullName>
    </recommendedName>
</protein>
<dbReference type="Pfam" id="PF00498">
    <property type="entry name" value="FHA"/>
    <property type="match status" value="1"/>
</dbReference>
<comment type="caution">
    <text evidence="4">The sequence shown here is derived from an EMBL/GenBank/DDBJ whole genome shotgun (WGS) entry which is preliminary data.</text>
</comment>
<evidence type="ECO:0000313" key="5">
    <source>
        <dbReference type="Proteomes" id="UP001500731"/>
    </source>
</evidence>
<dbReference type="EMBL" id="BAABGP010000005">
    <property type="protein sequence ID" value="GAA4480854.1"/>
    <property type="molecule type" value="Genomic_DNA"/>
</dbReference>
<dbReference type="InterPro" id="IPR008984">
    <property type="entry name" value="SMAD_FHA_dom_sf"/>
</dbReference>
<dbReference type="Gene3D" id="2.60.200.20">
    <property type="match status" value="1"/>
</dbReference>
<dbReference type="SUPFAM" id="SSF49879">
    <property type="entry name" value="SMAD/FHA domain"/>
    <property type="match status" value="1"/>
</dbReference>
<evidence type="ECO:0000313" key="4">
    <source>
        <dbReference type="EMBL" id="GAA4480854.1"/>
    </source>
</evidence>
<evidence type="ECO:0000259" key="3">
    <source>
        <dbReference type="PROSITE" id="PS50006"/>
    </source>
</evidence>
<evidence type="ECO:0000256" key="2">
    <source>
        <dbReference type="SAM" id="MobiDB-lite"/>
    </source>
</evidence>
<feature type="domain" description="FHA" evidence="3">
    <location>
        <begin position="331"/>
        <end position="387"/>
    </location>
</feature>